<dbReference type="InterPro" id="IPR001469">
    <property type="entry name" value="ATP_synth_F1_dsu/esu"/>
</dbReference>
<dbReference type="InterPro" id="IPR020546">
    <property type="entry name" value="ATP_synth_F1_dsu/esu_N"/>
</dbReference>
<evidence type="ECO:0000256" key="1">
    <source>
        <dbReference type="ARBA" id="ARBA00003543"/>
    </source>
</evidence>
<sequence>MDLEIISSEKVFFKGTVQKVTLPGTLGSFTVLEGHAPLISTLEAGNITYNAQKTGEDTVLPIKGGYVEVQNNRVVVCIN</sequence>
<name>A0A9D1SCS1_9BACT</name>
<dbReference type="AlphaFoldDB" id="A0A9D1SCS1"/>
<dbReference type="Pfam" id="PF02823">
    <property type="entry name" value="ATP-synt_DE_N"/>
    <property type="match status" value="1"/>
</dbReference>
<dbReference type="InterPro" id="IPR036771">
    <property type="entry name" value="ATPsynth_dsu/esu_N"/>
</dbReference>
<evidence type="ECO:0000256" key="3">
    <source>
        <dbReference type="ARBA" id="ARBA00005712"/>
    </source>
</evidence>
<comment type="subunit">
    <text evidence="8">F-type ATPases have 2 components, CF(1) - the catalytic core - and CF(0) - the membrane proton channel. CF(1) has five subunits: alpha(3), beta(3), gamma(1), delta(1), epsilon(1). CF(0) has three main subunits: a, b and c.</text>
</comment>
<reference evidence="10" key="2">
    <citation type="journal article" date="2021" name="PeerJ">
        <title>Extensive microbial diversity within the chicken gut microbiome revealed by metagenomics and culture.</title>
        <authorList>
            <person name="Gilroy R."/>
            <person name="Ravi A."/>
            <person name="Getino M."/>
            <person name="Pursley I."/>
            <person name="Horton D.L."/>
            <person name="Alikhan N.F."/>
            <person name="Baker D."/>
            <person name="Gharbi K."/>
            <person name="Hall N."/>
            <person name="Watson M."/>
            <person name="Adriaenssens E.M."/>
            <person name="Foster-Nyarko E."/>
            <person name="Jarju S."/>
            <person name="Secka A."/>
            <person name="Antonio M."/>
            <person name="Oren A."/>
            <person name="Chaudhuri R.R."/>
            <person name="La Ragione R."/>
            <person name="Hildebrand F."/>
            <person name="Pallen M.J."/>
        </authorList>
    </citation>
    <scope>NUCLEOTIDE SEQUENCE</scope>
    <source>
        <strain evidence="10">CHK158-818</strain>
    </source>
</reference>
<keyword evidence="6" id="KW-0472">Membrane</keyword>
<dbReference type="CDD" id="cd12152">
    <property type="entry name" value="F1-ATPase_delta"/>
    <property type="match status" value="1"/>
</dbReference>
<reference evidence="10" key="1">
    <citation type="submission" date="2020-10" db="EMBL/GenBank/DDBJ databases">
        <authorList>
            <person name="Gilroy R."/>
        </authorList>
    </citation>
    <scope>NUCLEOTIDE SEQUENCE</scope>
    <source>
        <strain evidence="10">CHK158-818</strain>
    </source>
</reference>
<organism evidence="10 11">
    <name type="scientific">Candidatus Gallibacteroides avistercoris</name>
    <dbReference type="NCBI Taxonomy" id="2840833"/>
    <lineage>
        <taxon>Bacteria</taxon>
        <taxon>Pseudomonadati</taxon>
        <taxon>Bacteroidota</taxon>
        <taxon>Bacteroidia</taxon>
        <taxon>Bacteroidales</taxon>
        <taxon>Bacteroidaceae</taxon>
        <taxon>Bacteroidaceae incertae sedis</taxon>
        <taxon>Candidatus Gallibacteroides</taxon>
    </lineage>
</organism>
<evidence type="ECO:0000256" key="7">
    <source>
        <dbReference type="ARBA" id="ARBA00023196"/>
    </source>
</evidence>
<comment type="caution">
    <text evidence="10">The sequence shown here is derived from an EMBL/GenBank/DDBJ whole genome shotgun (WGS) entry which is preliminary data.</text>
</comment>
<dbReference type="Proteomes" id="UP000824112">
    <property type="component" value="Unassembled WGS sequence"/>
</dbReference>
<keyword evidence="8" id="KW-0066">ATP synthesis</keyword>
<gene>
    <name evidence="10" type="primary">atpC</name>
    <name evidence="10" type="ORF">IAB03_06310</name>
</gene>
<evidence type="ECO:0000256" key="6">
    <source>
        <dbReference type="ARBA" id="ARBA00023136"/>
    </source>
</evidence>
<proteinExistence type="inferred from homology"/>
<keyword evidence="7 8" id="KW-0139">CF(1)</keyword>
<evidence type="ECO:0000256" key="2">
    <source>
        <dbReference type="ARBA" id="ARBA00004184"/>
    </source>
</evidence>
<evidence type="ECO:0000256" key="8">
    <source>
        <dbReference type="RuleBase" id="RU003656"/>
    </source>
</evidence>
<comment type="similarity">
    <text evidence="3 8">Belongs to the ATPase epsilon chain family.</text>
</comment>
<dbReference type="GO" id="GO:0045259">
    <property type="term" value="C:proton-transporting ATP synthase complex"/>
    <property type="evidence" value="ECO:0007669"/>
    <property type="project" value="UniProtKB-KW"/>
</dbReference>
<evidence type="ECO:0000259" key="9">
    <source>
        <dbReference type="Pfam" id="PF02823"/>
    </source>
</evidence>
<dbReference type="SUPFAM" id="SSF51344">
    <property type="entry name" value="Epsilon subunit of F1F0-ATP synthase N-terminal domain"/>
    <property type="match status" value="1"/>
</dbReference>
<dbReference type="GO" id="GO:0012505">
    <property type="term" value="C:endomembrane system"/>
    <property type="evidence" value="ECO:0007669"/>
    <property type="project" value="UniProtKB-SubCell"/>
</dbReference>
<comment type="function">
    <text evidence="1">Produces ATP from ADP in the presence of a proton gradient across the membrane.</text>
</comment>
<feature type="domain" description="ATP synthase F1 complex delta/epsilon subunit N-terminal" evidence="9">
    <location>
        <begin position="1"/>
        <end position="77"/>
    </location>
</feature>
<comment type="subcellular location">
    <subcellularLocation>
        <location evidence="2">Endomembrane system</location>
        <topology evidence="2">Peripheral membrane protein</topology>
    </subcellularLocation>
</comment>
<accession>A0A9D1SCS1</accession>
<evidence type="ECO:0000256" key="5">
    <source>
        <dbReference type="ARBA" id="ARBA00023065"/>
    </source>
</evidence>
<evidence type="ECO:0000256" key="4">
    <source>
        <dbReference type="ARBA" id="ARBA00022448"/>
    </source>
</evidence>
<evidence type="ECO:0000313" key="11">
    <source>
        <dbReference type="Proteomes" id="UP000824112"/>
    </source>
</evidence>
<dbReference type="Gene3D" id="2.60.15.10">
    <property type="entry name" value="F0F1 ATP synthase delta/epsilon subunit, N-terminal"/>
    <property type="match status" value="1"/>
</dbReference>
<dbReference type="EMBL" id="DVNA01000141">
    <property type="protein sequence ID" value="HIU55401.1"/>
    <property type="molecule type" value="Genomic_DNA"/>
</dbReference>
<protein>
    <submittedName>
        <fullName evidence="10">ATP synthase F1 subunit epsilon</fullName>
    </submittedName>
</protein>
<keyword evidence="5 8" id="KW-0406">Ion transport</keyword>
<evidence type="ECO:0000313" key="10">
    <source>
        <dbReference type="EMBL" id="HIU55401.1"/>
    </source>
</evidence>
<dbReference type="NCBIfam" id="TIGR01216">
    <property type="entry name" value="ATP_synt_epsi"/>
    <property type="match status" value="1"/>
</dbReference>
<dbReference type="GO" id="GO:0046933">
    <property type="term" value="F:proton-transporting ATP synthase activity, rotational mechanism"/>
    <property type="evidence" value="ECO:0007669"/>
    <property type="project" value="InterPro"/>
</dbReference>
<keyword evidence="4 8" id="KW-0813">Transport</keyword>